<dbReference type="STRING" id="6265.A0A0B2UYB1"/>
<gene>
    <name evidence="10" type="primary">Eif2b2</name>
    <name evidence="10" type="ORF">Tcan_09792</name>
</gene>
<dbReference type="InterPro" id="IPR051855">
    <property type="entry name" value="eIF2B_beta_subunit"/>
</dbReference>
<keyword evidence="3" id="KW-0963">Cytoplasm</keyword>
<comment type="similarity">
    <text evidence="2 9">Belongs to the eIF-2B alpha/beta/delta subunits family.</text>
</comment>
<proteinExistence type="inferred from homology"/>
<dbReference type="OMA" id="SHSCAVA"/>
<evidence type="ECO:0000313" key="10">
    <source>
        <dbReference type="EMBL" id="KHN74473.1"/>
    </source>
</evidence>
<evidence type="ECO:0000256" key="3">
    <source>
        <dbReference type="ARBA" id="ARBA00022490"/>
    </source>
</evidence>
<dbReference type="SUPFAM" id="SSF100950">
    <property type="entry name" value="NagB/RpiA/CoA transferase-like"/>
    <property type="match status" value="1"/>
</dbReference>
<dbReference type="InterPro" id="IPR000649">
    <property type="entry name" value="IF-2B-related"/>
</dbReference>
<dbReference type="GO" id="GO:0005829">
    <property type="term" value="C:cytosol"/>
    <property type="evidence" value="ECO:0007669"/>
    <property type="project" value="UniProtKB-SubCell"/>
</dbReference>
<dbReference type="GO" id="GO:0005851">
    <property type="term" value="C:eukaryotic translation initiation factor 2B complex"/>
    <property type="evidence" value="ECO:0007669"/>
    <property type="project" value="TreeGrafter"/>
</dbReference>
<dbReference type="InterPro" id="IPR037171">
    <property type="entry name" value="NagB/RpiA_transferase-like"/>
</dbReference>
<evidence type="ECO:0000256" key="6">
    <source>
        <dbReference type="ARBA" id="ARBA00044122"/>
    </source>
</evidence>
<dbReference type="EMBL" id="JPKZ01002905">
    <property type="protein sequence ID" value="KHN74473.1"/>
    <property type="molecule type" value="Genomic_DNA"/>
</dbReference>
<evidence type="ECO:0000256" key="8">
    <source>
        <dbReference type="ARBA" id="ARBA00046432"/>
    </source>
</evidence>
<dbReference type="Gene3D" id="3.40.50.10470">
    <property type="entry name" value="Translation initiation factor eif-2b, domain 2"/>
    <property type="match status" value="1"/>
</dbReference>
<evidence type="ECO:0000256" key="4">
    <source>
        <dbReference type="ARBA" id="ARBA00022540"/>
    </source>
</evidence>
<accession>A0A0B2UYB1</accession>
<protein>
    <recommendedName>
        <fullName evidence="6">Translation initiation factor eIF2B subunit beta</fullName>
    </recommendedName>
    <alternativeName>
        <fullName evidence="7">eIF2B GDP-GTP exchange factor subunit beta</fullName>
    </alternativeName>
</protein>
<reference evidence="10 11" key="1">
    <citation type="submission" date="2014-11" db="EMBL/GenBank/DDBJ databases">
        <title>Genetic blueprint of the zoonotic pathogen Toxocara canis.</title>
        <authorList>
            <person name="Zhu X.-Q."/>
            <person name="Korhonen P.K."/>
            <person name="Cai H."/>
            <person name="Young N.D."/>
            <person name="Nejsum P."/>
            <person name="von Samson-Himmelstjerna G."/>
            <person name="Boag P.R."/>
            <person name="Tan P."/>
            <person name="Li Q."/>
            <person name="Min J."/>
            <person name="Yang Y."/>
            <person name="Wang X."/>
            <person name="Fang X."/>
            <person name="Hall R.S."/>
            <person name="Hofmann A."/>
            <person name="Sternberg P.W."/>
            <person name="Jex A.R."/>
            <person name="Gasser R.B."/>
        </authorList>
    </citation>
    <scope>NUCLEOTIDE SEQUENCE [LARGE SCALE GENOMIC DNA]</scope>
    <source>
        <strain evidence="10">PN_DK_2014</strain>
    </source>
</reference>
<dbReference type="PANTHER" id="PTHR45859">
    <property type="entry name" value="TRANSLATION INITIATION FACTOR EIF-2B SUBUNIT BETA"/>
    <property type="match status" value="1"/>
</dbReference>
<evidence type="ECO:0000313" key="11">
    <source>
        <dbReference type="Proteomes" id="UP000031036"/>
    </source>
</evidence>
<organism evidence="10 11">
    <name type="scientific">Toxocara canis</name>
    <name type="common">Canine roundworm</name>
    <dbReference type="NCBI Taxonomy" id="6265"/>
    <lineage>
        <taxon>Eukaryota</taxon>
        <taxon>Metazoa</taxon>
        <taxon>Ecdysozoa</taxon>
        <taxon>Nematoda</taxon>
        <taxon>Chromadorea</taxon>
        <taxon>Rhabditida</taxon>
        <taxon>Spirurina</taxon>
        <taxon>Ascaridomorpha</taxon>
        <taxon>Ascaridoidea</taxon>
        <taxon>Toxocaridae</taxon>
        <taxon>Toxocara</taxon>
    </lineage>
</organism>
<dbReference type="GO" id="GO:0005085">
    <property type="term" value="F:guanyl-nucleotide exchange factor activity"/>
    <property type="evidence" value="ECO:0007669"/>
    <property type="project" value="TreeGrafter"/>
</dbReference>
<keyword evidence="11" id="KW-1185">Reference proteome</keyword>
<evidence type="ECO:0000256" key="1">
    <source>
        <dbReference type="ARBA" id="ARBA00004514"/>
    </source>
</evidence>
<evidence type="ECO:0000256" key="9">
    <source>
        <dbReference type="RuleBase" id="RU003814"/>
    </source>
</evidence>
<keyword evidence="5" id="KW-0648">Protein biosynthesis</keyword>
<comment type="subcellular location">
    <subcellularLocation>
        <location evidence="1">Cytoplasm</location>
        <location evidence="1">Cytosol</location>
    </subcellularLocation>
</comment>
<evidence type="ECO:0000256" key="5">
    <source>
        <dbReference type="ARBA" id="ARBA00022917"/>
    </source>
</evidence>
<dbReference type="InterPro" id="IPR042529">
    <property type="entry name" value="IF_2B-like_C"/>
</dbReference>
<comment type="subunit">
    <text evidence="8">Component of the translation initiation factor 2B (eIF2B) complex which is a heterodecamer of two sets of five different subunits: alpha, beta, gamma, delta and epsilon. Subunits alpha, beta and delta comprise a regulatory subcomplex and subunits epsilon and gamma comprise a catalytic subcomplex. Within the complex, the hexameric regulatory complex resides at the center, with the two heterodimeric catalytic subcomplexes bound on opposite sides.</text>
</comment>
<keyword evidence="4 10" id="KW-0396">Initiation factor</keyword>
<evidence type="ECO:0000256" key="7">
    <source>
        <dbReference type="ARBA" id="ARBA00044228"/>
    </source>
</evidence>
<dbReference type="GO" id="GO:0003743">
    <property type="term" value="F:translation initiation factor activity"/>
    <property type="evidence" value="ECO:0007669"/>
    <property type="project" value="UniProtKB-KW"/>
</dbReference>
<dbReference type="OrthoDB" id="269919at2759"/>
<dbReference type="Pfam" id="PF01008">
    <property type="entry name" value="IF-2B"/>
    <property type="match status" value="2"/>
</dbReference>
<evidence type="ECO:0000256" key="2">
    <source>
        <dbReference type="ARBA" id="ARBA00007251"/>
    </source>
</evidence>
<dbReference type="AlphaFoldDB" id="A0A0B2UYB1"/>
<dbReference type="PANTHER" id="PTHR45859:SF1">
    <property type="entry name" value="TRANSLATION INITIATION FACTOR EIF-2B SUBUNIT BETA"/>
    <property type="match status" value="1"/>
</dbReference>
<dbReference type="Proteomes" id="UP000031036">
    <property type="component" value="Unassembled WGS sequence"/>
</dbReference>
<sequence length="341" mass="37799">MSSRSSASDELMKHRKGLLARLRTKSKRETSFKIAVESLNFMRMVVVTGKYDNVEQLIELLKRERERLVAAEPSEFVISNVVLSVLKMIREECERATIGSDDFNPYDSLNKLWNAPSTGDKEIGSRSLRKSAVAAINEFATEMETCRENMCAQAVDHICSSDVVITHALSRSETLRAFFDSARAAHRSFRLLSLDDDCEHAEYLSSVDVLSAMRHATRVIIAAAALLPDGSCIAPAGSLMMCLAAKRHSVPVSVCAAFYKVTPCFLPNIDVIPSMGSPSEFFPFSESDSMSEAYIVNPLFDLIPAQLVSLYISHTSAISPSHVYRLIGDYYHPDDINNVNT</sequence>
<name>A0A0B2UYB1_TOXCA</name>
<comment type="caution">
    <text evidence="10">The sequence shown here is derived from an EMBL/GenBank/DDBJ whole genome shotgun (WGS) entry which is preliminary data.</text>
</comment>